<dbReference type="WBParaSite" id="maker-uti_cns_0001759-snap-gene-0.7-mRNA-1">
    <property type="protein sequence ID" value="maker-uti_cns_0001759-snap-gene-0.7-mRNA-1"/>
    <property type="gene ID" value="maker-uti_cns_0001759-snap-gene-0.7"/>
</dbReference>
<evidence type="ECO:0000256" key="1">
    <source>
        <dbReference type="ARBA" id="ARBA00001182"/>
    </source>
</evidence>
<dbReference type="Pfam" id="PF00085">
    <property type="entry name" value="Thioredoxin"/>
    <property type="match status" value="2"/>
</dbReference>
<dbReference type="Pfam" id="PF13848">
    <property type="entry name" value="Thioredoxin_6"/>
    <property type="match status" value="1"/>
</dbReference>
<evidence type="ECO:0000256" key="12">
    <source>
        <dbReference type="RuleBase" id="RU004208"/>
    </source>
</evidence>
<evidence type="ECO:0000256" key="6">
    <source>
        <dbReference type="ARBA" id="ARBA00022737"/>
    </source>
</evidence>
<evidence type="ECO:0000259" key="15">
    <source>
        <dbReference type="PROSITE" id="PS51352"/>
    </source>
</evidence>
<dbReference type="InterPro" id="IPR005792">
    <property type="entry name" value="Prot_disulphide_isomerase"/>
</dbReference>
<dbReference type="EC" id="5.3.4.1" evidence="4 13"/>
<evidence type="ECO:0000256" key="13">
    <source>
        <dbReference type="RuleBase" id="RU361130"/>
    </source>
</evidence>
<dbReference type="PRINTS" id="PR00421">
    <property type="entry name" value="THIOREDOXIN"/>
</dbReference>
<dbReference type="GO" id="GO:0005788">
    <property type="term" value="C:endoplasmic reticulum lumen"/>
    <property type="evidence" value="ECO:0007669"/>
    <property type="project" value="UniProtKB-SubCell"/>
</dbReference>
<keyword evidence="5 13" id="KW-0732">Signal</keyword>
<dbReference type="PROSITE" id="PS51352">
    <property type="entry name" value="THIOREDOXIN_2"/>
    <property type="match status" value="2"/>
</dbReference>
<feature type="chain" id="PRO_5011325580" description="Protein disulfide-isomerase" evidence="13">
    <location>
        <begin position="19"/>
        <end position="493"/>
    </location>
</feature>
<reference evidence="17 18" key="1">
    <citation type="submission" date="2016-11" db="UniProtKB">
        <authorList>
            <consortium name="WormBaseParasite"/>
        </authorList>
    </citation>
    <scope>IDENTIFICATION</scope>
</reference>
<feature type="disulfide bond" description="Redox-active" evidence="11">
    <location>
        <begin position="398"/>
        <end position="401"/>
    </location>
</feature>
<evidence type="ECO:0000256" key="9">
    <source>
        <dbReference type="ARBA" id="ARBA00023235"/>
    </source>
</evidence>
<evidence type="ECO:0000256" key="11">
    <source>
        <dbReference type="PIRSR" id="PIRSR605792-51"/>
    </source>
</evidence>
<dbReference type="SUPFAM" id="SSF52833">
    <property type="entry name" value="Thioredoxin-like"/>
    <property type="match status" value="4"/>
</dbReference>
<dbReference type="Proteomes" id="UP000095280">
    <property type="component" value="Unplaced"/>
</dbReference>
<dbReference type="GO" id="GO:0003756">
    <property type="term" value="F:protein disulfide isomerase activity"/>
    <property type="evidence" value="ECO:0007669"/>
    <property type="project" value="UniProtKB-EC"/>
</dbReference>
<feature type="domain" description="Thioredoxin" evidence="15">
    <location>
        <begin position="334"/>
        <end position="475"/>
    </location>
</feature>
<accession>A0A1I8HRX2</accession>
<comment type="similarity">
    <text evidence="3 12">Belongs to the protein disulfide isomerase family.</text>
</comment>
<feature type="signal peptide" evidence="13">
    <location>
        <begin position="1"/>
        <end position="18"/>
    </location>
</feature>
<dbReference type="CDD" id="cd02995">
    <property type="entry name" value="PDI_a_PDI_a'_C"/>
    <property type="match status" value="1"/>
</dbReference>
<dbReference type="InterPro" id="IPR005788">
    <property type="entry name" value="PDI_thioredoxin-like_dom"/>
</dbReference>
<comment type="subcellular location">
    <subcellularLocation>
        <location evidence="2">Endoplasmic reticulum lumen</location>
    </subcellularLocation>
</comment>
<dbReference type="AlphaFoldDB" id="A0A1I8HRX2"/>
<dbReference type="NCBIfam" id="TIGR01126">
    <property type="entry name" value="pdi_dom"/>
    <property type="match status" value="2"/>
</dbReference>
<evidence type="ECO:0000313" key="17">
    <source>
        <dbReference type="WBParaSite" id="maker-uti_cns_0001759-snap-gene-0.7-mRNA-1"/>
    </source>
</evidence>
<dbReference type="GO" id="GO:0034976">
    <property type="term" value="P:response to endoplasmic reticulum stress"/>
    <property type="evidence" value="ECO:0007669"/>
    <property type="project" value="TreeGrafter"/>
</dbReference>
<keyword evidence="6" id="KW-0677">Repeat</keyword>
<dbReference type="WBParaSite" id="maker-uti_cns_0007496-snap-gene-0.4-mRNA-1">
    <property type="protein sequence ID" value="maker-uti_cns_0007496-snap-gene-0.4-mRNA-1"/>
    <property type="gene ID" value="maker-uti_cns_0007496-snap-gene-0.4"/>
</dbReference>
<dbReference type="NCBIfam" id="TIGR01130">
    <property type="entry name" value="ER_PDI_fam"/>
    <property type="match status" value="1"/>
</dbReference>
<evidence type="ECO:0000256" key="2">
    <source>
        <dbReference type="ARBA" id="ARBA00004319"/>
    </source>
</evidence>
<dbReference type="OrthoDB" id="72053at2759"/>
<keyword evidence="8 11" id="KW-1015">Disulfide bond</keyword>
<dbReference type="PANTHER" id="PTHR18929">
    <property type="entry name" value="PROTEIN DISULFIDE ISOMERASE"/>
    <property type="match status" value="1"/>
</dbReference>
<evidence type="ECO:0000313" key="18">
    <source>
        <dbReference type="WBParaSite" id="maker-uti_cns_0007496-snap-gene-0.4-mRNA-1"/>
    </source>
</evidence>
<dbReference type="CDD" id="cd02981">
    <property type="entry name" value="PDI_b_family"/>
    <property type="match status" value="1"/>
</dbReference>
<dbReference type="PANTHER" id="PTHR18929:SF240">
    <property type="entry name" value="PROTEIN DISULFIDE-ISOMERASE"/>
    <property type="match status" value="1"/>
</dbReference>
<dbReference type="FunFam" id="3.40.30.10:FF:000023">
    <property type="entry name" value="Protein disulfide-isomerase"/>
    <property type="match status" value="1"/>
</dbReference>
<evidence type="ECO:0000256" key="7">
    <source>
        <dbReference type="ARBA" id="ARBA00022824"/>
    </source>
</evidence>
<dbReference type="InterPro" id="IPR036249">
    <property type="entry name" value="Thioredoxin-like_sf"/>
</dbReference>
<evidence type="ECO:0000256" key="3">
    <source>
        <dbReference type="ARBA" id="ARBA00006347"/>
    </source>
</evidence>
<evidence type="ECO:0000256" key="5">
    <source>
        <dbReference type="ARBA" id="ARBA00022729"/>
    </source>
</evidence>
<sequence length="493" mass="55397">MFMFKLALFSLVACVAFADEAITEEEGVLVLTEKNFDSALQANKYILVEFYAPWCGHCKALAPEYAKAAQQLKEKNSEIKLAKVDATVEGKLAEKYGVQGYPTIKFFKEQTPIEYSGGRTADTIISWLEKKLGPPTQRLDSVDAAQKFINDKEITVIGFFKDTTSDSAKSYEDAAFSKLEDIPCGMADSADIMAEFKVDQDTVMLFKKTDGARIPYTGPFTADEVAKFVKNNKLPLINEFTQETAGDIFGGDVKKHLLVFLKKSDEAQFSNIMDQLKAPAEQFKGKALFIYVDIGVEDNERILEFFGLKKEDCPAVRFIALDEDMVKYKPEFTDITADNLAQFVQSVLDGKLKPHLMSQEVPADWDKEPVKVLVGKNFNEVARDKTKNVLVEFYAPWCGHCKQLAPIWDKLGEEYKNHENIVIAKMDSTANEVEDVKVQSFPTIKFFPANSDEIIDYEGDRTLEGFKKFLESGGKQVKDAGAESQDDKKKEEL</sequence>
<dbReference type="FunFam" id="3.40.30.10:FF:000027">
    <property type="entry name" value="protein disulfide-isomerase A2"/>
    <property type="match status" value="1"/>
</dbReference>
<protein>
    <recommendedName>
        <fullName evidence="4 13">Protein disulfide-isomerase</fullName>
        <ecNumber evidence="4 13">5.3.4.1</ecNumber>
    </recommendedName>
</protein>
<dbReference type="PROSITE" id="PS00194">
    <property type="entry name" value="THIOREDOXIN_1"/>
    <property type="match status" value="2"/>
</dbReference>
<keyword evidence="7" id="KW-0256">Endoplasmic reticulum</keyword>
<dbReference type="InterPro" id="IPR017937">
    <property type="entry name" value="Thioredoxin_CS"/>
</dbReference>
<keyword evidence="16" id="KW-1185">Reference proteome</keyword>
<dbReference type="FunFam" id="3.40.30.10:FF:000030">
    <property type="entry name" value="Protein disulfide-isomerase"/>
    <property type="match status" value="1"/>
</dbReference>
<dbReference type="GO" id="GO:0006457">
    <property type="term" value="P:protein folding"/>
    <property type="evidence" value="ECO:0007669"/>
    <property type="project" value="TreeGrafter"/>
</dbReference>
<evidence type="ECO:0000256" key="8">
    <source>
        <dbReference type="ARBA" id="ARBA00023157"/>
    </source>
</evidence>
<feature type="region of interest" description="Disordered" evidence="14">
    <location>
        <begin position="474"/>
        <end position="493"/>
    </location>
</feature>
<name>A0A1I8HRX2_9PLAT</name>
<keyword evidence="10 11" id="KW-0676">Redox-active center</keyword>
<dbReference type="CDD" id="cd02961">
    <property type="entry name" value="PDI_a_family"/>
    <property type="match status" value="1"/>
</dbReference>
<proteinExistence type="inferred from homology"/>
<organism evidence="16 18">
    <name type="scientific">Macrostomum lignano</name>
    <dbReference type="NCBI Taxonomy" id="282301"/>
    <lineage>
        <taxon>Eukaryota</taxon>
        <taxon>Metazoa</taxon>
        <taxon>Spiralia</taxon>
        <taxon>Lophotrochozoa</taxon>
        <taxon>Platyhelminthes</taxon>
        <taxon>Rhabditophora</taxon>
        <taxon>Macrostomorpha</taxon>
        <taxon>Macrostomida</taxon>
        <taxon>Macrostomidae</taxon>
        <taxon>Macrostomum</taxon>
    </lineage>
</organism>
<evidence type="ECO:0000256" key="4">
    <source>
        <dbReference type="ARBA" id="ARBA00012723"/>
    </source>
</evidence>
<dbReference type="FunFam" id="3.40.30.10:FF:000042">
    <property type="entry name" value="protein disulfide-isomerase A2"/>
    <property type="match status" value="1"/>
</dbReference>
<evidence type="ECO:0000256" key="10">
    <source>
        <dbReference type="ARBA" id="ARBA00023284"/>
    </source>
</evidence>
<dbReference type="InterPro" id="IPR013766">
    <property type="entry name" value="Thioredoxin_domain"/>
</dbReference>
<evidence type="ECO:0000313" key="16">
    <source>
        <dbReference type="Proteomes" id="UP000095280"/>
    </source>
</evidence>
<dbReference type="STRING" id="282301.A0A1I8HRX2"/>
<evidence type="ECO:0000256" key="14">
    <source>
        <dbReference type="SAM" id="MobiDB-lite"/>
    </source>
</evidence>
<feature type="disulfide bond" description="Redox-active" evidence="11">
    <location>
        <begin position="55"/>
        <end position="58"/>
    </location>
</feature>
<comment type="catalytic activity">
    <reaction evidence="1 13">
        <text>Catalyzes the rearrangement of -S-S- bonds in proteins.</text>
        <dbReference type="EC" id="5.3.4.1"/>
    </reaction>
</comment>
<dbReference type="CDD" id="cd02982">
    <property type="entry name" value="PDI_b'_family"/>
    <property type="match status" value="1"/>
</dbReference>
<feature type="domain" description="Thioredoxin" evidence="15">
    <location>
        <begin position="10"/>
        <end position="133"/>
    </location>
</feature>
<dbReference type="Gene3D" id="3.40.30.10">
    <property type="entry name" value="Glutaredoxin"/>
    <property type="match status" value="4"/>
</dbReference>
<keyword evidence="9 13" id="KW-0413">Isomerase</keyword>